<dbReference type="InParanoid" id="A0A165NI02"/>
<dbReference type="Proteomes" id="UP000077266">
    <property type="component" value="Unassembled WGS sequence"/>
</dbReference>
<reference evidence="2 3" key="1">
    <citation type="journal article" date="2016" name="Mol. Biol. Evol.">
        <title>Comparative Genomics of Early-Diverging Mushroom-Forming Fungi Provides Insights into the Origins of Lignocellulose Decay Capabilities.</title>
        <authorList>
            <person name="Nagy L.G."/>
            <person name="Riley R."/>
            <person name="Tritt A."/>
            <person name="Adam C."/>
            <person name="Daum C."/>
            <person name="Floudas D."/>
            <person name="Sun H."/>
            <person name="Yadav J.S."/>
            <person name="Pangilinan J."/>
            <person name="Larsson K.H."/>
            <person name="Matsuura K."/>
            <person name="Barry K."/>
            <person name="Labutti K."/>
            <person name="Kuo R."/>
            <person name="Ohm R.A."/>
            <person name="Bhattacharya S.S."/>
            <person name="Shirouzu T."/>
            <person name="Yoshinaga Y."/>
            <person name="Martin F.M."/>
            <person name="Grigoriev I.V."/>
            <person name="Hibbett D.S."/>
        </authorList>
    </citation>
    <scope>NUCLEOTIDE SEQUENCE [LARGE SCALE GENOMIC DNA]</scope>
    <source>
        <strain evidence="2 3">HHB12029</strain>
    </source>
</reference>
<feature type="signal peptide" evidence="1">
    <location>
        <begin position="1"/>
        <end position="19"/>
    </location>
</feature>
<keyword evidence="3" id="KW-1185">Reference proteome</keyword>
<organism evidence="2 3">
    <name type="scientific">Exidia glandulosa HHB12029</name>
    <dbReference type="NCBI Taxonomy" id="1314781"/>
    <lineage>
        <taxon>Eukaryota</taxon>
        <taxon>Fungi</taxon>
        <taxon>Dikarya</taxon>
        <taxon>Basidiomycota</taxon>
        <taxon>Agaricomycotina</taxon>
        <taxon>Agaricomycetes</taxon>
        <taxon>Auriculariales</taxon>
        <taxon>Exidiaceae</taxon>
        <taxon>Exidia</taxon>
    </lineage>
</organism>
<proteinExistence type="predicted"/>
<name>A0A165NI02_EXIGL</name>
<sequence>MRAFAVIATVLVAAGFAAAQSPSAAPSCSYTCPSSDTAYNDLVSSASEPYEIVCTYDGYGTCTYDSNTGALDSDDDSYNCPSHAHHSCGYKKRFNVVRALAARRAAAQPATSIPDVLKKRATLKRKRTTT</sequence>
<keyword evidence="1" id="KW-0732">Signal</keyword>
<evidence type="ECO:0000313" key="2">
    <source>
        <dbReference type="EMBL" id="KZW00775.1"/>
    </source>
</evidence>
<dbReference type="AlphaFoldDB" id="A0A165NI02"/>
<evidence type="ECO:0000256" key="1">
    <source>
        <dbReference type="SAM" id="SignalP"/>
    </source>
</evidence>
<accession>A0A165NI02</accession>
<evidence type="ECO:0000313" key="3">
    <source>
        <dbReference type="Proteomes" id="UP000077266"/>
    </source>
</evidence>
<feature type="chain" id="PRO_5007863256" evidence="1">
    <location>
        <begin position="20"/>
        <end position="130"/>
    </location>
</feature>
<dbReference type="EMBL" id="KV425898">
    <property type="protein sequence ID" value="KZW00775.1"/>
    <property type="molecule type" value="Genomic_DNA"/>
</dbReference>
<gene>
    <name evidence="2" type="ORF">EXIGLDRAFT_720401</name>
</gene>
<protein>
    <submittedName>
        <fullName evidence="2">Uncharacterized protein</fullName>
    </submittedName>
</protein>